<feature type="region of interest" description="Disordered" evidence="20">
    <location>
        <begin position="930"/>
        <end position="957"/>
    </location>
</feature>
<dbReference type="Gene3D" id="2.60.40.3120">
    <property type="match status" value="1"/>
</dbReference>
<evidence type="ECO:0000256" key="1">
    <source>
        <dbReference type="ARBA" id="ARBA00001947"/>
    </source>
</evidence>
<protein>
    <recommendedName>
        <fullName evidence="16">Cytosolic carboxypeptidase 2</fullName>
    </recommendedName>
    <alternativeName>
        <fullName evidence="18">ATP/GTP-binding protein-like 2</fullName>
    </alternativeName>
    <alternativeName>
        <fullName evidence="17">Protein deglutamylase CCP2</fullName>
    </alternativeName>
</protein>
<dbReference type="PANTHER" id="PTHR12756:SF41">
    <property type="entry name" value="CYTOSOLIC CARBOXYPEPTIDASE 2"/>
    <property type="match status" value="1"/>
</dbReference>
<evidence type="ECO:0000256" key="9">
    <source>
        <dbReference type="ARBA" id="ARBA00022723"/>
    </source>
</evidence>
<feature type="region of interest" description="Disordered" evidence="20">
    <location>
        <begin position="692"/>
        <end position="761"/>
    </location>
</feature>
<evidence type="ECO:0000313" key="22">
    <source>
        <dbReference type="EMBL" id="KAK1161800.1"/>
    </source>
</evidence>
<evidence type="ECO:0000256" key="11">
    <source>
        <dbReference type="ARBA" id="ARBA00022833"/>
    </source>
</evidence>
<keyword evidence="6" id="KW-0963">Cytoplasm</keyword>
<evidence type="ECO:0000256" key="12">
    <source>
        <dbReference type="ARBA" id="ARBA00023049"/>
    </source>
</evidence>
<feature type="compositionally biased region" description="Basic and acidic residues" evidence="20">
    <location>
        <begin position="699"/>
        <end position="712"/>
    </location>
</feature>
<dbReference type="GO" id="GO:0005814">
    <property type="term" value="C:centriole"/>
    <property type="evidence" value="ECO:0007669"/>
    <property type="project" value="UniProtKB-SubCell"/>
</dbReference>
<dbReference type="AlphaFoldDB" id="A0AAD8D356"/>
<evidence type="ECO:0000259" key="21">
    <source>
        <dbReference type="PROSITE" id="PS52035"/>
    </source>
</evidence>
<dbReference type="EMBL" id="JAGXEW010000018">
    <property type="protein sequence ID" value="KAK1161800.1"/>
    <property type="molecule type" value="Genomic_DNA"/>
</dbReference>
<evidence type="ECO:0000256" key="13">
    <source>
        <dbReference type="ARBA" id="ARBA00023212"/>
    </source>
</evidence>
<proteinExistence type="inferred from homology"/>
<feature type="compositionally biased region" description="Basic and acidic residues" evidence="20">
    <location>
        <begin position="745"/>
        <end position="760"/>
    </location>
</feature>
<dbReference type="FunFam" id="3.40.630.10:FF:000011">
    <property type="entry name" value="cytosolic carboxypeptidase 2 isoform X1"/>
    <property type="match status" value="1"/>
</dbReference>
<dbReference type="PANTHER" id="PTHR12756">
    <property type="entry name" value="CYTOSOLIC CARBOXYPEPTIDASE"/>
    <property type="match status" value="1"/>
</dbReference>
<evidence type="ECO:0000256" key="14">
    <source>
        <dbReference type="ARBA" id="ARBA00023273"/>
    </source>
</evidence>
<evidence type="ECO:0000256" key="18">
    <source>
        <dbReference type="ARBA" id="ARBA00043107"/>
    </source>
</evidence>
<reference evidence="22" key="1">
    <citation type="submission" date="2022-02" db="EMBL/GenBank/DDBJ databases">
        <title>Atlantic sturgeon de novo genome assembly.</title>
        <authorList>
            <person name="Stock M."/>
            <person name="Klopp C."/>
            <person name="Guiguen Y."/>
            <person name="Cabau C."/>
            <person name="Parinello H."/>
            <person name="Santidrian Yebra-Pimentel E."/>
            <person name="Kuhl H."/>
            <person name="Dirks R.P."/>
            <person name="Guessner J."/>
            <person name="Wuertz S."/>
            <person name="Du K."/>
            <person name="Schartl M."/>
        </authorList>
    </citation>
    <scope>NUCLEOTIDE SEQUENCE</scope>
    <source>
        <strain evidence="22">STURGEONOMICS-FGT-2020</strain>
        <tissue evidence="22">Whole blood</tissue>
    </source>
</reference>
<dbReference type="SUPFAM" id="SSF53187">
    <property type="entry name" value="Zn-dependent exopeptidases"/>
    <property type="match status" value="1"/>
</dbReference>
<evidence type="ECO:0000256" key="5">
    <source>
        <dbReference type="ARBA" id="ARBA00005988"/>
    </source>
</evidence>
<comment type="similarity">
    <text evidence="5 19">Belongs to the peptidase M14 family.</text>
</comment>
<accession>A0AAD8D356</accession>
<keyword evidence="23" id="KW-1185">Reference proteome</keyword>
<keyword evidence="14" id="KW-0966">Cell projection</keyword>
<feature type="compositionally biased region" description="Polar residues" evidence="20">
    <location>
        <begin position="930"/>
        <end position="956"/>
    </location>
</feature>
<dbReference type="GO" id="GO:0004181">
    <property type="term" value="F:metallocarboxypeptidase activity"/>
    <property type="evidence" value="ECO:0007669"/>
    <property type="project" value="InterPro"/>
</dbReference>
<keyword evidence="10" id="KW-0378">Hydrolase</keyword>
<dbReference type="Pfam" id="PF00246">
    <property type="entry name" value="Peptidase_M14"/>
    <property type="match status" value="1"/>
</dbReference>
<dbReference type="GO" id="GO:0006508">
    <property type="term" value="P:proteolysis"/>
    <property type="evidence" value="ECO:0007669"/>
    <property type="project" value="UniProtKB-KW"/>
</dbReference>
<keyword evidence="11" id="KW-0862">Zinc</keyword>
<name>A0AAD8D356_ACIOX</name>
<feature type="domain" description="Peptidase M14" evidence="21">
    <location>
        <begin position="334"/>
        <end position="611"/>
    </location>
</feature>
<comment type="caution">
    <text evidence="22">The sequence shown here is derived from an EMBL/GenBank/DDBJ whole genome shotgun (WGS) entry which is preliminary data.</text>
</comment>
<keyword evidence="9" id="KW-0479">Metal-binding</keyword>
<keyword evidence="7 22" id="KW-0121">Carboxypeptidase</keyword>
<evidence type="ECO:0000256" key="2">
    <source>
        <dbReference type="ARBA" id="ARBA00004114"/>
    </source>
</evidence>
<comment type="cofactor">
    <cofactor evidence="1">
        <name>Zn(2+)</name>
        <dbReference type="ChEBI" id="CHEBI:29105"/>
    </cofactor>
</comment>
<evidence type="ECO:0000256" key="19">
    <source>
        <dbReference type="PROSITE-ProRule" id="PRU01379"/>
    </source>
</evidence>
<dbReference type="Gene3D" id="3.40.630.10">
    <property type="entry name" value="Zn peptidases"/>
    <property type="match status" value="1"/>
</dbReference>
<dbReference type="Proteomes" id="UP001230051">
    <property type="component" value="Unassembled WGS sequence"/>
</dbReference>
<feature type="compositionally biased region" description="Low complexity" evidence="20">
    <location>
        <begin position="713"/>
        <end position="726"/>
    </location>
</feature>
<gene>
    <name evidence="22" type="primary">zte25</name>
    <name evidence="22" type="ORF">AOXY_G19447</name>
</gene>
<evidence type="ECO:0000313" key="23">
    <source>
        <dbReference type="Proteomes" id="UP001230051"/>
    </source>
</evidence>
<evidence type="ECO:0000256" key="15">
    <source>
        <dbReference type="ARBA" id="ARBA00029302"/>
    </source>
</evidence>
<feature type="active site" description="Proton donor/acceptor" evidence="19">
    <location>
        <position position="569"/>
    </location>
</feature>
<keyword evidence="13" id="KW-0206">Cytoskeleton</keyword>
<comment type="subcellular location">
    <subcellularLocation>
        <location evidence="3">Cytoplasm</location>
        <location evidence="3">Cytoskeleton</location>
        <location evidence="3">Cilium basal body</location>
    </subcellularLocation>
    <subcellularLocation>
        <location evidence="2">Cytoplasm</location>
        <location evidence="2">Cytoskeleton</location>
        <location evidence="2">Microtubule organizing center</location>
        <location evidence="2">Centrosome</location>
        <location evidence="2">Centriole</location>
    </subcellularLocation>
    <subcellularLocation>
        <location evidence="4">Cytoplasm</location>
        <location evidence="4">Cytosol</location>
    </subcellularLocation>
</comment>
<dbReference type="PROSITE" id="PS52035">
    <property type="entry name" value="PEPTIDASE_M14"/>
    <property type="match status" value="1"/>
</dbReference>
<dbReference type="InterPro" id="IPR040626">
    <property type="entry name" value="Pepdidase_M14_N"/>
</dbReference>
<keyword evidence="8" id="KW-0645">Protease</keyword>
<keyword evidence="12" id="KW-0482">Metalloprotease</keyword>
<dbReference type="Pfam" id="PF18027">
    <property type="entry name" value="Pepdidase_M14_N"/>
    <property type="match status" value="1"/>
</dbReference>
<sequence>MCPAMETDPETEVFYDPYESFMQHHLQHYGLFTGKSSGYQKSFHYIVSENSSPDSNDSDVECEHKERQKKTPYSLVLEQALLRTRQLVFDFHGGKQVPRLREPRSLFAIPTRSGRLQPVHWPIECEVIKDKIEHIEWVPSEPEEFYQFTGYERTPMCVGDDRGSAVYSIDSAMKSFYFTFSRIGGCRGPIKEAVCPKGKDDSSLVFESRFESGNLQKAVRVGQHDYELTLRTDLYTKKHTQWYYFRVQNMKPGTTYRFTIVNLMKSNSLYNLGLKPLLYSEREAHIKKVGWKRTGSNIKYYKNQSGQGGQDLYSLTWTCQFPHENDTCYFAHCYPYTYSDLQRYLAEVSSDPLKSQYCKFRVLCRSLAGNVVYILNITSPSSPQHANAVKKAVVVTARVHPGETNSSWMMKGFLDFILGSSNDAQLLRDMFVFKVVPMLNPDGVIVGNYRCSLAGRDLNRNYKTVLSESFPCVWHTRNMVKRLVAEKEVVLYCDFHGHSRKNNVFMYGCDNKNVPSLRLHERVFPLMLSKNAADKFSFKSCKFRAQKSKEGTGRIVMWRMGIPNSYTMESTFMRIHSSISFSPGGRKGTHFSTEDLKSLGYHFCDTLLDYCDPDPSKFSQCVIELREMLQEDLRLKLQRLGREVDSNASLSDISLSDIESSTSGSNSTESDGLPMHLLSLCHQFKQKKKLLRTRKERNKLRQERDRLQKTVRNDNNNENTTRTATETSKKVQNVTQEKPGGGNSQEKKSEKRYNHKERSSTVRAWIPHPSTGIAIIGDNSLLESNQEKYTYLESVTSAYLRSGMLPKALLQTDAEEFEWSGQHSVPMSHHHVSRQRRTLPMGSIQQQGLGLLSKEGSCPIRLHPCPFDSLLLDTLTQPDFKRGTASGASSCFLKSSTLRSSKVLQSKVVPGVPAFNRLLVYRSSHSLGTLASSQGSAQEPQMQPSSGATTCSSETIETGMRKKLKPGIADFPSVEEMSNDRGPTKDAHSFLPGLKNLHREMPQHELQREKLQKLQKMTLTAAGKLSPRRGIKSKPAEAHGMGQENGAGKQGRAGKLRGPVSGDPEELALTNSRQSSLLETLKLKLSSVNLRDECD</sequence>
<evidence type="ECO:0000256" key="17">
    <source>
        <dbReference type="ARBA" id="ARBA00043071"/>
    </source>
</evidence>
<comment type="catalytic activity">
    <reaction evidence="15">
        <text>(L-glutamyl)(n+1)-gamma-L-glutamyl-L-glutamyl-[protein] + H2O = (L-glutamyl)(n)-gamma-L-glutamyl-L-glutamyl-[protein] + L-glutamate</text>
        <dbReference type="Rhea" id="RHEA:60004"/>
        <dbReference type="Rhea" id="RHEA-COMP:15519"/>
        <dbReference type="Rhea" id="RHEA-COMP:15675"/>
        <dbReference type="ChEBI" id="CHEBI:15377"/>
        <dbReference type="ChEBI" id="CHEBI:29985"/>
        <dbReference type="ChEBI" id="CHEBI:143623"/>
    </reaction>
    <physiologicalReaction direction="left-to-right" evidence="15">
        <dbReference type="Rhea" id="RHEA:60005"/>
    </physiologicalReaction>
</comment>
<evidence type="ECO:0000256" key="6">
    <source>
        <dbReference type="ARBA" id="ARBA00022490"/>
    </source>
</evidence>
<dbReference type="InterPro" id="IPR000834">
    <property type="entry name" value="Peptidase_M14"/>
</dbReference>
<evidence type="ECO:0000256" key="4">
    <source>
        <dbReference type="ARBA" id="ARBA00004514"/>
    </source>
</evidence>
<evidence type="ECO:0000256" key="7">
    <source>
        <dbReference type="ARBA" id="ARBA00022645"/>
    </source>
</evidence>
<organism evidence="22 23">
    <name type="scientific">Acipenser oxyrinchus oxyrinchus</name>
    <dbReference type="NCBI Taxonomy" id="40147"/>
    <lineage>
        <taxon>Eukaryota</taxon>
        <taxon>Metazoa</taxon>
        <taxon>Chordata</taxon>
        <taxon>Craniata</taxon>
        <taxon>Vertebrata</taxon>
        <taxon>Euteleostomi</taxon>
        <taxon>Actinopterygii</taxon>
        <taxon>Chondrostei</taxon>
        <taxon>Acipenseriformes</taxon>
        <taxon>Acipenseridae</taxon>
        <taxon>Acipenser</taxon>
    </lineage>
</organism>
<dbReference type="GO" id="GO:0008270">
    <property type="term" value="F:zinc ion binding"/>
    <property type="evidence" value="ECO:0007669"/>
    <property type="project" value="InterPro"/>
</dbReference>
<dbReference type="InterPro" id="IPR050821">
    <property type="entry name" value="Cytosolic_carboxypeptidase"/>
</dbReference>
<dbReference type="CDD" id="cd06907">
    <property type="entry name" value="M14_AGBL2-3_like"/>
    <property type="match status" value="1"/>
</dbReference>
<dbReference type="GO" id="GO:0005829">
    <property type="term" value="C:cytosol"/>
    <property type="evidence" value="ECO:0007669"/>
    <property type="project" value="UniProtKB-SubCell"/>
</dbReference>
<evidence type="ECO:0000256" key="20">
    <source>
        <dbReference type="SAM" id="MobiDB-lite"/>
    </source>
</evidence>
<evidence type="ECO:0000256" key="16">
    <source>
        <dbReference type="ARBA" id="ARBA00041046"/>
    </source>
</evidence>
<feature type="region of interest" description="Disordered" evidence="20">
    <location>
        <begin position="1020"/>
        <end position="1076"/>
    </location>
</feature>
<evidence type="ECO:0000256" key="8">
    <source>
        <dbReference type="ARBA" id="ARBA00022670"/>
    </source>
</evidence>
<evidence type="ECO:0000256" key="10">
    <source>
        <dbReference type="ARBA" id="ARBA00022801"/>
    </source>
</evidence>
<evidence type="ECO:0000256" key="3">
    <source>
        <dbReference type="ARBA" id="ARBA00004120"/>
    </source>
</evidence>